<dbReference type="InterPro" id="IPR029787">
    <property type="entry name" value="Nucleotide_cyclase"/>
</dbReference>
<feature type="binding site" evidence="18">
    <location>
        <position position="425"/>
    </location>
    <ligand>
        <name>Mg(2+)</name>
        <dbReference type="ChEBI" id="CHEBI:18420"/>
        <label>1</label>
        <note>catalytic</note>
    </ligand>
</feature>
<dbReference type="GO" id="GO:0005886">
    <property type="term" value="C:plasma membrane"/>
    <property type="evidence" value="ECO:0007669"/>
    <property type="project" value="InterPro"/>
</dbReference>
<keyword evidence="15 16" id="KW-0456">Lyase</keyword>
<keyword evidence="18" id="KW-0464">Manganese</keyword>
<dbReference type="PIRSF" id="PIRSF039050">
    <property type="entry name" value="Ade_cyc"/>
    <property type="match status" value="1"/>
</dbReference>
<feature type="binding site" evidence="17">
    <location>
        <position position="975"/>
    </location>
    <ligand>
        <name>ATP</name>
        <dbReference type="ChEBI" id="CHEBI:30616"/>
    </ligand>
</feature>
<dbReference type="Gene3D" id="3.30.70.1230">
    <property type="entry name" value="Nucleotide cyclase"/>
    <property type="match status" value="2"/>
</dbReference>
<keyword evidence="7" id="KW-0677">Repeat</keyword>
<dbReference type="SUPFAM" id="SSF55073">
    <property type="entry name" value="Nucleotide cyclase"/>
    <property type="match status" value="2"/>
</dbReference>
<evidence type="ECO:0000256" key="20">
    <source>
        <dbReference type="SAM" id="Phobius"/>
    </source>
</evidence>
<dbReference type="PANTHER" id="PTHR45627">
    <property type="entry name" value="ADENYLATE CYCLASE TYPE 1"/>
    <property type="match status" value="1"/>
</dbReference>
<dbReference type="InterPro" id="IPR001054">
    <property type="entry name" value="A/G_cyclase"/>
</dbReference>
<comment type="catalytic activity">
    <reaction evidence="1 16">
        <text>ATP = 3',5'-cyclic AMP + diphosphate</text>
        <dbReference type="Rhea" id="RHEA:15389"/>
        <dbReference type="ChEBI" id="CHEBI:30616"/>
        <dbReference type="ChEBI" id="CHEBI:33019"/>
        <dbReference type="ChEBI" id="CHEBI:58165"/>
        <dbReference type="EC" id="4.6.1.1"/>
    </reaction>
</comment>
<dbReference type="GO" id="GO:0005524">
    <property type="term" value="F:ATP binding"/>
    <property type="evidence" value="ECO:0007669"/>
    <property type="project" value="UniProtKB-UniRule"/>
</dbReference>
<feature type="transmembrane region" description="Helical" evidence="20">
    <location>
        <begin position="693"/>
        <end position="721"/>
    </location>
</feature>
<evidence type="ECO:0000256" key="8">
    <source>
        <dbReference type="ARBA" id="ARBA00022741"/>
    </source>
</evidence>
<feature type="binding site" evidence="17">
    <location>
        <begin position="381"/>
        <end position="386"/>
    </location>
    <ligand>
        <name>ATP</name>
        <dbReference type="ChEBI" id="CHEBI:30616"/>
    </ligand>
</feature>
<evidence type="ECO:0000256" key="6">
    <source>
        <dbReference type="ARBA" id="ARBA00022723"/>
    </source>
</evidence>
<protein>
    <recommendedName>
        <fullName evidence="4 16">adenylate cyclase</fullName>
        <ecNumber evidence="4 16">4.6.1.1</ecNumber>
    </recommendedName>
</protein>
<reference evidence="22" key="2">
    <citation type="submission" date="2025-08" db="UniProtKB">
        <authorList>
            <consortium name="Ensembl"/>
        </authorList>
    </citation>
    <scope>IDENTIFICATION</scope>
</reference>
<evidence type="ECO:0000313" key="22">
    <source>
        <dbReference type="Ensembl" id="ENSSSCP00070052380.1"/>
    </source>
</evidence>
<feature type="transmembrane region" description="Helical" evidence="20">
    <location>
        <begin position="837"/>
        <end position="857"/>
    </location>
</feature>
<keyword evidence="9 16" id="KW-0067">ATP-binding</keyword>
<feature type="binding site" evidence="18">
    <location>
        <position position="425"/>
    </location>
    <ligand>
        <name>Mg(2+)</name>
        <dbReference type="ChEBI" id="CHEBI:18420"/>
        <label>2</label>
        <note>catalytic</note>
    </ligand>
</feature>
<accession>A0A4X1WCT3</accession>
<dbReference type="CDD" id="cd07302">
    <property type="entry name" value="CHD"/>
    <property type="match status" value="2"/>
</dbReference>
<dbReference type="PANTHER" id="PTHR45627:SF11">
    <property type="entry name" value="ADENYLATE CYCLASE TYPE 6"/>
    <property type="match status" value="1"/>
</dbReference>
<evidence type="ECO:0000256" key="18">
    <source>
        <dbReference type="PIRSR" id="PIRSR039050-51"/>
    </source>
</evidence>
<evidence type="ECO:0000256" key="10">
    <source>
        <dbReference type="ARBA" id="ARBA00022842"/>
    </source>
</evidence>
<proteinExistence type="inferred from homology"/>
<comment type="subcellular location">
    <subcellularLocation>
        <location evidence="3">Membrane</location>
        <topology evidence="3">Multi-pass membrane protein</topology>
    </subcellularLocation>
</comment>
<evidence type="ECO:0000259" key="21">
    <source>
        <dbReference type="PROSITE" id="PS50125"/>
    </source>
</evidence>
<organism evidence="22 23">
    <name type="scientific">Sus scrofa</name>
    <name type="common">Pig</name>
    <dbReference type="NCBI Taxonomy" id="9823"/>
    <lineage>
        <taxon>Eukaryota</taxon>
        <taxon>Metazoa</taxon>
        <taxon>Chordata</taxon>
        <taxon>Craniata</taxon>
        <taxon>Vertebrata</taxon>
        <taxon>Euteleostomi</taxon>
        <taxon>Mammalia</taxon>
        <taxon>Eutheria</taxon>
        <taxon>Laurasiatheria</taxon>
        <taxon>Artiodactyla</taxon>
        <taxon>Suina</taxon>
        <taxon>Suidae</taxon>
        <taxon>Sus</taxon>
    </lineage>
</organism>
<feature type="binding site" evidence="17">
    <location>
        <position position="1096"/>
    </location>
    <ligand>
        <name>ATP</name>
        <dbReference type="ChEBI" id="CHEBI:30616"/>
    </ligand>
</feature>
<dbReference type="AlphaFoldDB" id="A0A4X1WCT3"/>
<dbReference type="GO" id="GO:0006171">
    <property type="term" value="P:cAMP biosynthetic process"/>
    <property type="evidence" value="ECO:0007669"/>
    <property type="project" value="UniProtKB-KW"/>
</dbReference>
<dbReference type="GO" id="GO:0046872">
    <property type="term" value="F:metal ion binding"/>
    <property type="evidence" value="ECO:0007669"/>
    <property type="project" value="UniProtKB-KW"/>
</dbReference>
<keyword evidence="12 16" id="KW-0115">cAMP biosynthesis</keyword>
<keyword evidence="6 16" id="KW-0479">Metal-binding</keyword>
<dbReference type="GO" id="GO:0004016">
    <property type="term" value="F:adenylate cyclase activity"/>
    <property type="evidence" value="ECO:0007669"/>
    <property type="project" value="UniProtKB-EC"/>
</dbReference>
<dbReference type="InterPro" id="IPR018297">
    <property type="entry name" value="A/G_cyclase_CS"/>
</dbReference>
<evidence type="ECO:0000256" key="17">
    <source>
        <dbReference type="PIRSR" id="PIRSR039050-50"/>
    </source>
</evidence>
<evidence type="ECO:0000256" key="12">
    <source>
        <dbReference type="ARBA" id="ARBA00022998"/>
    </source>
</evidence>
<dbReference type="Pfam" id="PF06327">
    <property type="entry name" value="Adcy_cons_dom"/>
    <property type="match status" value="1"/>
</dbReference>
<feature type="binding site" evidence="17">
    <location>
        <begin position="1049"/>
        <end position="1051"/>
    </location>
    <ligand>
        <name>ATP</name>
        <dbReference type="ChEBI" id="CHEBI:30616"/>
    </ligand>
</feature>
<evidence type="ECO:0000256" key="14">
    <source>
        <dbReference type="ARBA" id="ARBA00023180"/>
    </source>
</evidence>
<evidence type="ECO:0000256" key="15">
    <source>
        <dbReference type="ARBA" id="ARBA00023239"/>
    </source>
</evidence>
<comment type="similarity">
    <text evidence="16 19">Belongs to the adenylyl cyclase class-4/guanylyl cyclase family.</text>
</comment>
<dbReference type="Pfam" id="PF00211">
    <property type="entry name" value="Guanylate_cyc"/>
    <property type="match status" value="2"/>
</dbReference>
<feature type="transmembrane region" description="Helical" evidence="20">
    <location>
        <begin position="207"/>
        <end position="228"/>
    </location>
</feature>
<dbReference type="Ensembl" id="ENSSSCT00070061436.1">
    <property type="protein sequence ID" value="ENSSSCP00070052380.1"/>
    <property type="gene ID" value="ENSSSCG00070030516.1"/>
</dbReference>
<keyword evidence="8 16" id="KW-0547">Nucleotide-binding</keyword>
<feature type="binding site" evidence="17">
    <location>
        <begin position="1056"/>
        <end position="1060"/>
    </location>
    <ligand>
        <name>ATP</name>
        <dbReference type="ChEBI" id="CHEBI:30616"/>
    </ligand>
</feature>
<dbReference type="FunFam" id="3.30.70.1230:FF:000001">
    <property type="entry name" value="Adenylate cyclase"/>
    <property type="match status" value="1"/>
</dbReference>
<feature type="domain" description="Guanylate cyclase" evidence="21">
    <location>
        <begin position="923"/>
        <end position="1062"/>
    </location>
</feature>
<evidence type="ECO:0000256" key="11">
    <source>
        <dbReference type="ARBA" id="ARBA00022989"/>
    </source>
</evidence>
<feature type="transmembrane region" description="Helical" evidence="20">
    <location>
        <begin position="257"/>
        <end position="275"/>
    </location>
</feature>
<evidence type="ECO:0000256" key="16">
    <source>
        <dbReference type="PIRNR" id="PIRNR039050"/>
    </source>
</evidence>
<dbReference type="SMART" id="SM00044">
    <property type="entry name" value="CYCc"/>
    <property type="match status" value="2"/>
</dbReference>
<evidence type="ECO:0000256" key="19">
    <source>
        <dbReference type="RuleBase" id="RU000405"/>
    </source>
</evidence>
<feature type="binding site" evidence="17">
    <location>
        <position position="469"/>
    </location>
    <ligand>
        <name>ATP</name>
        <dbReference type="ChEBI" id="CHEBI:30616"/>
    </ligand>
</feature>
<evidence type="ECO:0000256" key="5">
    <source>
        <dbReference type="ARBA" id="ARBA00022692"/>
    </source>
</evidence>
<feature type="binding site" evidence="17">
    <location>
        <begin position="423"/>
        <end position="425"/>
    </location>
    <ligand>
        <name>ATP</name>
        <dbReference type="ChEBI" id="CHEBI:30616"/>
    </ligand>
</feature>
<evidence type="ECO:0000256" key="13">
    <source>
        <dbReference type="ARBA" id="ARBA00023136"/>
    </source>
</evidence>
<feature type="domain" description="Guanylate cyclase" evidence="21">
    <location>
        <begin position="376"/>
        <end position="503"/>
    </location>
</feature>
<comment type="function">
    <text evidence="16">Catalyzes the formation of the signaling molecule cAMP in response to G-protein signaling.</text>
</comment>
<dbReference type="InterPro" id="IPR030672">
    <property type="entry name" value="Adcy"/>
</dbReference>
<dbReference type="PROSITE" id="PS00452">
    <property type="entry name" value="GUANYLATE_CYCLASE_1"/>
    <property type="match status" value="2"/>
</dbReference>
<feature type="transmembrane region" description="Helical" evidence="20">
    <location>
        <begin position="773"/>
        <end position="799"/>
    </location>
</feature>
<evidence type="ECO:0000256" key="7">
    <source>
        <dbReference type="ARBA" id="ARBA00022737"/>
    </source>
</evidence>
<feature type="binding site" evidence="18">
    <location>
        <position position="382"/>
    </location>
    <ligand>
        <name>Mg(2+)</name>
        <dbReference type="ChEBI" id="CHEBI:18420"/>
        <label>2</label>
        <note>catalytic</note>
    </ligand>
</feature>
<dbReference type="PROSITE" id="PS50125">
    <property type="entry name" value="GUANYLATE_CYCLASE_2"/>
    <property type="match status" value="2"/>
</dbReference>
<feature type="transmembrane region" description="Helical" evidence="20">
    <location>
        <begin position="742"/>
        <end position="761"/>
    </location>
</feature>
<evidence type="ECO:0000256" key="4">
    <source>
        <dbReference type="ARBA" id="ARBA00012201"/>
    </source>
</evidence>
<comment type="cofactor">
    <cofactor evidence="2">
        <name>Mn(2+)</name>
        <dbReference type="ChEBI" id="CHEBI:29035"/>
    </cofactor>
</comment>
<evidence type="ECO:0000313" key="23">
    <source>
        <dbReference type="Proteomes" id="UP000314985"/>
    </source>
</evidence>
<dbReference type="EC" id="4.6.1.1" evidence="4 16"/>
<evidence type="ECO:0000256" key="3">
    <source>
        <dbReference type="ARBA" id="ARBA00004141"/>
    </source>
</evidence>
<feature type="transmembrane region" description="Helical" evidence="20">
    <location>
        <begin position="666"/>
        <end position="687"/>
    </location>
</feature>
<name>A0A4X1WCT3_PIG</name>
<keyword evidence="5 20" id="KW-0812">Transmembrane</keyword>
<dbReference type="Proteomes" id="UP000314985">
    <property type="component" value="Chromosome 5"/>
</dbReference>
<keyword evidence="14" id="KW-0325">Glycoprotein</keyword>
<dbReference type="FunFam" id="3.30.70.1230:FF:000002">
    <property type="entry name" value="Adenylate cyclase"/>
    <property type="match status" value="1"/>
</dbReference>
<feature type="binding site" evidence="18">
    <location>
        <position position="381"/>
    </location>
    <ligand>
        <name>Mg(2+)</name>
        <dbReference type="ChEBI" id="CHEBI:18420"/>
        <label>1</label>
        <note>catalytic</note>
    </ligand>
</feature>
<feature type="transmembrane region" description="Helical" evidence="20">
    <location>
        <begin position="287"/>
        <end position="307"/>
    </location>
</feature>
<feature type="transmembrane region" description="Helical" evidence="20">
    <location>
        <begin position="234"/>
        <end position="250"/>
    </location>
</feature>
<feature type="binding site" evidence="18">
    <location>
        <position position="381"/>
    </location>
    <ligand>
        <name>Mg(2+)</name>
        <dbReference type="ChEBI" id="CHEBI:18420"/>
        <label>2</label>
        <note>catalytic</note>
    </ligand>
</feature>
<feature type="transmembrane region" description="Helical" evidence="20">
    <location>
        <begin position="149"/>
        <end position="169"/>
    </location>
</feature>
<evidence type="ECO:0000256" key="1">
    <source>
        <dbReference type="ARBA" id="ARBA00001593"/>
    </source>
</evidence>
<evidence type="ECO:0000256" key="9">
    <source>
        <dbReference type="ARBA" id="ARBA00022840"/>
    </source>
</evidence>
<comment type="cofactor">
    <cofactor evidence="18">
        <name>Mg(2+)</name>
        <dbReference type="ChEBI" id="CHEBI:18420"/>
    </cofactor>
    <cofactor evidence="18">
        <name>Mn(2+)</name>
        <dbReference type="ChEBI" id="CHEBI:29035"/>
    </cofactor>
    <text evidence="18">Binds 2 magnesium ions per subunit. Is also active with manganese (in vitro).</text>
</comment>
<keyword evidence="11 20" id="KW-1133">Transmembrane helix</keyword>
<dbReference type="GO" id="GO:0035556">
    <property type="term" value="P:intracellular signal transduction"/>
    <property type="evidence" value="ECO:0007669"/>
    <property type="project" value="InterPro"/>
</dbReference>
<keyword evidence="10 16" id="KW-0460">Magnesium</keyword>
<dbReference type="InterPro" id="IPR032628">
    <property type="entry name" value="AC_N"/>
</dbReference>
<dbReference type="Pfam" id="PF16214">
    <property type="entry name" value="AC_N"/>
    <property type="match status" value="1"/>
</dbReference>
<evidence type="ECO:0000256" key="2">
    <source>
        <dbReference type="ARBA" id="ARBA00001936"/>
    </source>
</evidence>
<sequence length="1111" mass="124202">MSWFSGLLVPKVDERKTAWGERNGQKRPRRGTRTSGFCTPRYMSCLQEAQPPSPTPAAAPRCPWQEEAFIRRGGPGKGVELGLRAVALGFEDPEATVAGGAAEVAPDVAPSGRACWRRLVQVFQSKQFRSAKLERLYQRYFFQMNQSSLTLLMAVLLLLTAVLLAFHAAPARPQPAYVALLACAAALFVALMVVCNRHSFRQDSMWVVSYVVLGILAAVQVGGALAAHPHSPSAGLWCPVFFVYITYTLLPIRMRAAVFSGLGLSTLHLILAWQLNRGDAFLWKQLGANMLLFLCTNVIGICTHYPAEVSQRQAFQETRGYIQARLHLQHENRQQERLLLSVLPQHVAMEMKEDINTKKEDMMFHKIYIQKHDNVSILFADIEGFTSLASQCTAQELVMTLNELFARFDKLAAENHCLRIKILGDCYYCVSGLPEARADHAHCCVEMGVDMIEAISLVREVTGVNVNMRVGIHSGRVHCGVLGLRKWQFDVWSNDVTLANHMEAGGRAGRIHITRATLQYLNGDYEVEPGRGGERNAYLKEQHIETFLILGASQKRKEEKAVLAKLQRTRANSMEGLMPRWVPDRTFSRTKDSKAFRQMGIDDSSKDNRGAQDALNPEDEVDEFLGRAIDARSIDQLRKDHVRRFLLTFQREDLEKKYSRKVDPRFGAYVACALLVFCFICFIQLLVFPHSALVLGIYAGIFLLLLVTVLACAVYSCGSLFPEALRRLSRSIVRSRAHSTAVGIFSVLLVFTSAIANMYFVGNALLSLLASSVFLHISSIGKLAMILVLGLIYLVLLLLGPPATIFDNYDLLLGVHGLASSNETFDGLHCPAAGRVALKYMTPVILLVFALALYLHAQQVESTARLDFLWKLQATGEKEEMEELQAYNRRLLHNILPKDVAAHFLARERRNDELYYQSCECVAVMFASIANFSEFYVELEANNEGVECLRLLNEIIADFDEIISEERFRQLEKIKTIGSTYMAASGLNASTYDQVGRSHITALADYAMRLMEQMKHINEHSFNNFQMKIGLNMGPVVAGVIGARKPQYDIWGNTVNVSSRMDSTGVPDRIQVTTDLYQVLAAKGYQLECRGVVKVKGKGEMTTYFLNGPSS</sequence>
<reference evidence="22 23" key="1">
    <citation type="submission" date="2017-08" db="EMBL/GenBank/DDBJ databases">
        <title>USMARCv1.0.</title>
        <authorList>
            <person name="Hannum G.I."/>
            <person name="Koren S."/>
            <person name="Schroeder S.G."/>
            <person name="Chin S.C."/>
            <person name="Nonneman D.J."/>
            <person name="Becker S.A."/>
            <person name="Rosen B.D."/>
            <person name="Bickhart D.M."/>
            <person name="Putnam N.H."/>
            <person name="Green R.E."/>
            <person name="Tuggle C.K."/>
            <person name="Liu H."/>
            <person name="Rohrer G.A."/>
            <person name="Warr A."/>
            <person name="Hall R."/>
            <person name="Kim K."/>
            <person name="Hume D.A."/>
            <person name="Talbot R."/>
            <person name="Chow W."/>
            <person name="Howe K."/>
            <person name="Schwartz A.S."/>
            <person name="Watson M."/>
            <person name="Archibald A.L."/>
            <person name="Phillippy A.M."/>
            <person name="Smith T.P.L."/>
        </authorList>
    </citation>
    <scope>NUCLEOTIDE SEQUENCE [LARGE SCALE GENOMIC DNA]</scope>
</reference>
<keyword evidence="13 16" id="KW-0472">Membrane</keyword>
<dbReference type="InterPro" id="IPR009398">
    <property type="entry name" value="Adcy_conserved_dom"/>
</dbReference>
<feature type="transmembrane region" description="Helical" evidence="20">
    <location>
        <begin position="175"/>
        <end position="195"/>
    </location>
</feature>